<keyword evidence="4" id="KW-0378">Hydrolase</keyword>
<keyword evidence="5" id="KW-0234">DNA repair</keyword>
<dbReference type="GO" id="GO:0004519">
    <property type="term" value="F:endonuclease activity"/>
    <property type="evidence" value="ECO:0007669"/>
    <property type="project" value="UniProtKB-KW"/>
</dbReference>
<evidence type="ECO:0000313" key="7">
    <source>
        <dbReference type="EMBL" id="AXH95722.1"/>
    </source>
</evidence>
<dbReference type="AlphaFoldDB" id="A0A345NL14"/>
<gene>
    <name evidence="7" type="ORF">DV701_05925</name>
</gene>
<sequence>MPSLVPPHPGASSPQVSARMSLALRRDTAPELALRRALHAAGYRYRVVHPVPGNRRRSIDIAFTRARVAVFVDGCFWHGCPEHGSQPRANSVWWAAKLAANHARDQDTDRLLREAGWQVVRVWEHARIEDAVAAVRSALEAGGPTGRR</sequence>
<evidence type="ECO:0000256" key="3">
    <source>
        <dbReference type="ARBA" id="ARBA00022763"/>
    </source>
</evidence>
<dbReference type="OrthoDB" id="9801520at2"/>
<organism evidence="7 8">
    <name type="scientific">Ornithinimicrobium avium</name>
    <dbReference type="NCBI Taxonomy" id="2283195"/>
    <lineage>
        <taxon>Bacteria</taxon>
        <taxon>Bacillati</taxon>
        <taxon>Actinomycetota</taxon>
        <taxon>Actinomycetes</taxon>
        <taxon>Micrococcales</taxon>
        <taxon>Ornithinimicrobiaceae</taxon>
        <taxon>Ornithinimicrobium</taxon>
    </lineage>
</organism>
<proteinExistence type="inferred from homology"/>
<dbReference type="Gene3D" id="3.40.960.10">
    <property type="entry name" value="VSR Endonuclease"/>
    <property type="match status" value="1"/>
</dbReference>
<dbReference type="EMBL" id="CP031229">
    <property type="protein sequence ID" value="AXH95722.1"/>
    <property type="molecule type" value="Genomic_DNA"/>
</dbReference>
<evidence type="ECO:0000313" key="8">
    <source>
        <dbReference type="Proteomes" id="UP000253790"/>
    </source>
</evidence>
<dbReference type="NCBIfam" id="TIGR00632">
    <property type="entry name" value="vsr"/>
    <property type="match status" value="1"/>
</dbReference>
<accession>A0A345NL14</accession>
<evidence type="ECO:0000256" key="6">
    <source>
        <dbReference type="ARBA" id="ARBA00029466"/>
    </source>
</evidence>
<dbReference type="CDD" id="cd00221">
    <property type="entry name" value="Vsr"/>
    <property type="match status" value="1"/>
</dbReference>
<dbReference type="SUPFAM" id="SSF52980">
    <property type="entry name" value="Restriction endonuclease-like"/>
    <property type="match status" value="1"/>
</dbReference>
<reference evidence="7 8" key="1">
    <citation type="submission" date="2018-07" db="EMBL/GenBank/DDBJ databases">
        <title>Complete genome sequencing of Ornithinimicrobium sp. AMA3305.</title>
        <authorList>
            <person name="Bae J.-W."/>
        </authorList>
    </citation>
    <scope>NUCLEOTIDE SEQUENCE [LARGE SCALE GENOMIC DNA]</scope>
    <source>
        <strain evidence="7 8">AMA3305</strain>
    </source>
</reference>
<dbReference type="Proteomes" id="UP000253790">
    <property type="component" value="Chromosome"/>
</dbReference>
<dbReference type="Pfam" id="PF03852">
    <property type="entry name" value="Vsr"/>
    <property type="match status" value="1"/>
</dbReference>
<comment type="similarity">
    <text evidence="6">Belongs to the Vsr family.</text>
</comment>
<dbReference type="KEGG" id="orn:DV701_05925"/>
<name>A0A345NL14_9MICO</name>
<evidence type="ECO:0000256" key="5">
    <source>
        <dbReference type="ARBA" id="ARBA00023204"/>
    </source>
</evidence>
<dbReference type="GO" id="GO:0016787">
    <property type="term" value="F:hydrolase activity"/>
    <property type="evidence" value="ECO:0007669"/>
    <property type="project" value="UniProtKB-KW"/>
</dbReference>
<evidence type="ECO:0000256" key="1">
    <source>
        <dbReference type="ARBA" id="ARBA00022722"/>
    </source>
</evidence>
<protein>
    <submittedName>
        <fullName evidence="7">Very short patch repair endonuclease</fullName>
    </submittedName>
</protein>
<keyword evidence="3" id="KW-0227">DNA damage</keyword>
<dbReference type="GO" id="GO:0006298">
    <property type="term" value="P:mismatch repair"/>
    <property type="evidence" value="ECO:0007669"/>
    <property type="project" value="InterPro"/>
</dbReference>
<keyword evidence="2 7" id="KW-0255">Endonuclease</keyword>
<dbReference type="InterPro" id="IPR011335">
    <property type="entry name" value="Restrct_endonuc-II-like"/>
</dbReference>
<dbReference type="InterPro" id="IPR004603">
    <property type="entry name" value="DNA_mismatch_endonuc_vsr"/>
</dbReference>
<evidence type="ECO:0000256" key="4">
    <source>
        <dbReference type="ARBA" id="ARBA00022801"/>
    </source>
</evidence>
<evidence type="ECO:0000256" key="2">
    <source>
        <dbReference type="ARBA" id="ARBA00022759"/>
    </source>
</evidence>
<keyword evidence="8" id="KW-1185">Reference proteome</keyword>
<keyword evidence="1" id="KW-0540">Nuclease</keyword>